<feature type="domain" description="CheW-like" evidence="2">
    <location>
        <begin position="395"/>
        <end position="534"/>
    </location>
</feature>
<accession>A0ABU7UPC4</accession>
<proteinExistence type="predicted"/>
<comment type="caution">
    <text evidence="3">The sequence shown here is derived from an EMBL/GenBank/DDBJ whole genome shotgun (WGS) entry which is preliminary data.</text>
</comment>
<feature type="domain" description="CheW-like" evidence="2">
    <location>
        <begin position="66"/>
        <end position="208"/>
    </location>
</feature>
<keyword evidence="4" id="KW-1185">Reference proteome</keyword>
<gene>
    <name evidence="3" type="ORF">SJI18_13200</name>
</gene>
<dbReference type="PROSITE" id="PS50851">
    <property type="entry name" value="CHEW"/>
    <property type="match status" value="3"/>
</dbReference>
<evidence type="ECO:0000259" key="2">
    <source>
        <dbReference type="PROSITE" id="PS50851"/>
    </source>
</evidence>
<name>A0ABU7UPC4_9CLOT</name>
<evidence type="ECO:0000256" key="1">
    <source>
        <dbReference type="SAM" id="Coils"/>
    </source>
</evidence>
<keyword evidence="1" id="KW-0175">Coiled coil</keyword>
<dbReference type="Pfam" id="PF01584">
    <property type="entry name" value="CheW"/>
    <property type="match status" value="3"/>
</dbReference>
<evidence type="ECO:0000313" key="4">
    <source>
        <dbReference type="Proteomes" id="UP001498469"/>
    </source>
</evidence>
<feature type="coiled-coil region" evidence="1">
    <location>
        <begin position="6"/>
        <end position="33"/>
    </location>
</feature>
<organism evidence="3 4">
    <name type="scientific">Clostridium frigoriphilum</name>
    <dbReference type="NCBI Taxonomy" id="443253"/>
    <lineage>
        <taxon>Bacteria</taxon>
        <taxon>Bacillati</taxon>
        <taxon>Bacillota</taxon>
        <taxon>Clostridia</taxon>
        <taxon>Eubacteriales</taxon>
        <taxon>Clostridiaceae</taxon>
        <taxon>Clostridium</taxon>
    </lineage>
</organism>
<evidence type="ECO:0000313" key="3">
    <source>
        <dbReference type="EMBL" id="MEF2113262.1"/>
    </source>
</evidence>
<dbReference type="RefSeq" id="WP_216248707.1">
    <property type="nucleotide sequence ID" value="NZ_JAZHFS010000011.1"/>
</dbReference>
<reference evidence="3 4" key="1">
    <citation type="submission" date="2023-11" db="EMBL/GenBank/DDBJ databases">
        <title>Draft genome sequence of a psychrophilic Clostridium strain from permafrost water brine.</title>
        <authorList>
            <person name="Shcherbakova V.A."/>
            <person name="Trubitsyn V.E."/>
            <person name="Zakharyuk A.G."/>
        </authorList>
    </citation>
    <scope>NUCLEOTIDE SEQUENCE [LARGE SCALE GENOMIC DNA]</scope>
    <source>
        <strain evidence="3 4">14F</strain>
    </source>
</reference>
<feature type="domain" description="CheW-like" evidence="2">
    <location>
        <begin position="230"/>
        <end position="369"/>
    </location>
</feature>
<dbReference type="PANTHER" id="PTHR22617">
    <property type="entry name" value="CHEMOTAXIS SENSOR HISTIDINE KINASE-RELATED"/>
    <property type="match status" value="1"/>
</dbReference>
<protein>
    <submittedName>
        <fullName evidence="3">Chemotaxis protein CheW</fullName>
    </submittedName>
</protein>
<sequence>MAVKVVKKSSDNFEKMKREMTAKKQKAKMKQEQVTSQIDIENKDCLMQKQDQCIKTGIETITAVKKIEVIVFKVDEEEFALRISYIKEIIRVPILQKIPNAPQYITGLCCLRGDLLPVIDSRKLFNMPHKEFDDCSRIIVTDIHDKRIGLICDKVSEVITVEESAIKEPPSSIKGIDGGVINSILILNNGKRVVMLLDAEKITKAYDLSDVAKEQHRSADNLEGKEKEEEEQIIIFNIGVGEYGFNINYVKEIIRLPAIMKVPNTPSFIEGVFSIRNQLIAVVNLGKLLGMDFKQPDEYSRVVIINNGSFSFGIIVDKVSHVMVVAKRLFKKSNEITNSFYVQGIYNLNKGKRLIIMLEPLKLISSEETRGVVGIDLKEGVKDKSLNVSDEDNNFEHIVIFKLDEEEYGIKISNVQEINRMSEITHIPGAPVFINGMVNLRGDIIPILNLRKLFTAHDSGSYCESKFLVVEFKKMKIGIMIDSASEVLKVSKNYLEEASEVFDRNNSYIDKIAKLNNGKRVVLILNLRAVLSFM</sequence>
<dbReference type="InterPro" id="IPR002545">
    <property type="entry name" value="CheW-lke_dom"/>
</dbReference>
<dbReference type="InterPro" id="IPR039315">
    <property type="entry name" value="CheW"/>
</dbReference>
<dbReference type="EMBL" id="JAZHFS010000011">
    <property type="protein sequence ID" value="MEF2113262.1"/>
    <property type="molecule type" value="Genomic_DNA"/>
</dbReference>
<dbReference type="SMART" id="SM00260">
    <property type="entry name" value="CheW"/>
    <property type="match status" value="3"/>
</dbReference>
<dbReference type="Proteomes" id="UP001498469">
    <property type="component" value="Unassembled WGS sequence"/>
</dbReference>
<dbReference type="PANTHER" id="PTHR22617:SF23">
    <property type="entry name" value="CHEMOTAXIS PROTEIN CHEW"/>
    <property type="match status" value="1"/>
</dbReference>